<organism evidence="1 2">
    <name type="scientific">Leptospira kirschneri str. H1</name>
    <dbReference type="NCBI Taxonomy" id="1049966"/>
    <lineage>
        <taxon>Bacteria</taxon>
        <taxon>Pseudomonadati</taxon>
        <taxon>Spirochaetota</taxon>
        <taxon>Spirochaetia</taxon>
        <taxon>Leptospirales</taxon>
        <taxon>Leptospiraceae</taxon>
        <taxon>Leptospira</taxon>
    </lineage>
</organism>
<proteinExistence type="predicted"/>
<reference evidence="1 2" key="1">
    <citation type="submission" date="2012-10" db="EMBL/GenBank/DDBJ databases">
        <authorList>
            <person name="Harkins D.M."/>
            <person name="Durkin A.S."/>
            <person name="Brinkac L.M."/>
            <person name="Selengut J.D."/>
            <person name="Sanka R."/>
            <person name="DePew J."/>
            <person name="Purushe J."/>
            <person name="Peacock S.J."/>
            <person name="Thaipadungpanit J."/>
            <person name="Wuthiekanun V.W."/>
            <person name="Day N.P."/>
            <person name="Vinetz J.M."/>
            <person name="Sutton G.G."/>
            <person name="Nelson W.C."/>
            <person name="Fouts D.E."/>
        </authorList>
    </citation>
    <scope>NUCLEOTIDE SEQUENCE [LARGE SCALE GENOMIC DNA]</scope>
    <source>
        <strain evidence="1 2">H1</strain>
    </source>
</reference>
<accession>A0A0E2B4F5</accession>
<protein>
    <submittedName>
        <fullName evidence="1">Uncharacterized protein</fullName>
    </submittedName>
</protein>
<name>A0A0E2B4F5_9LEPT</name>
<gene>
    <name evidence="1" type="ORF">LEP1GSC081_3426</name>
</gene>
<dbReference type="AlphaFoldDB" id="A0A0E2B4F5"/>
<evidence type="ECO:0000313" key="1">
    <source>
        <dbReference type="EMBL" id="EKO15701.1"/>
    </source>
</evidence>
<dbReference type="Proteomes" id="UP000006253">
    <property type="component" value="Unassembled WGS sequence"/>
</dbReference>
<comment type="caution">
    <text evidence="1">The sequence shown here is derived from an EMBL/GenBank/DDBJ whole genome shotgun (WGS) entry which is preliminary data.</text>
</comment>
<dbReference type="EMBL" id="AHMY02000040">
    <property type="protein sequence ID" value="EKO15701.1"/>
    <property type="molecule type" value="Genomic_DNA"/>
</dbReference>
<sequence>MLDSLERFQECPFNNPIESEALFWFDFFAIKIYVLFL</sequence>
<evidence type="ECO:0000313" key="2">
    <source>
        <dbReference type="Proteomes" id="UP000006253"/>
    </source>
</evidence>